<comment type="subcellular location">
    <subcellularLocation>
        <location evidence="8">Cytoplasm</location>
    </subcellularLocation>
</comment>
<comment type="function">
    <text evidence="8">Part of ribonuclease P, a protein complex that generates mature tRNA molecules by cleaving their 5'-ends.</text>
</comment>
<evidence type="ECO:0000256" key="4">
    <source>
        <dbReference type="ARBA" id="ARBA00022723"/>
    </source>
</evidence>
<proteinExistence type="inferred from homology"/>
<comment type="subunit">
    <text evidence="8">Consists of a catalytic RNA component and at least 4-5 protein subunits.</text>
</comment>
<feature type="binding site" evidence="8">
    <location>
        <position position="94"/>
    </location>
    <ligand>
        <name>Zn(2+)</name>
        <dbReference type="ChEBI" id="CHEBI:29105"/>
    </ligand>
</feature>
<comment type="cofactor">
    <cofactor evidence="8">
        <name>Zn(2+)</name>
        <dbReference type="ChEBI" id="CHEBI:29105"/>
    </cofactor>
    <text evidence="8">Binds 1 zinc ion per subunit.</text>
</comment>
<evidence type="ECO:0000256" key="3">
    <source>
        <dbReference type="ARBA" id="ARBA00022722"/>
    </source>
</evidence>
<dbReference type="Gene3D" id="6.20.50.20">
    <property type="match status" value="1"/>
</dbReference>
<sequence length="106" mass="12446">MASRKKKMSSGKPFNVDLAEQRIERLFLMAKDAYAERPELSDRYVDLARRISMRHRVGIPAEFRRRICKKCYSYLSPGANSRVRIDGKNIIITCLECDNIMRMPYK</sequence>
<evidence type="ECO:0000313" key="10">
    <source>
        <dbReference type="Proteomes" id="UP001320159"/>
    </source>
</evidence>
<dbReference type="GO" id="GO:0030677">
    <property type="term" value="C:ribonuclease P complex"/>
    <property type="evidence" value="ECO:0007669"/>
    <property type="project" value="UniProtKB-UniRule"/>
</dbReference>
<reference evidence="9 10" key="1">
    <citation type="submission" date="2017-11" db="EMBL/GenBank/DDBJ databases">
        <title>Isolation and Characterization of Family Methanocellaceae Species from Potential Methane Hydrate Area Offshore Southwestern Taiwan.</title>
        <authorList>
            <person name="Zhang W.-L."/>
            <person name="Chen W.-C."/>
            <person name="Lai M.-C."/>
            <person name="Chen S.-C."/>
        </authorList>
    </citation>
    <scope>NUCLEOTIDE SEQUENCE [LARGE SCALE GENOMIC DNA]</scope>
    <source>
        <strain evidence="9 10">CWC-04</strain>
    </source>
</reference>
<dbReference type="GO" id="GO:0004526">
    <property type="term" value="F:ribonuclease P activity"/>
    <property type="evidence" value="ECO:0007669"/>
    <property type="project" value="UniProtKB-UniRule"/>
</dbReference>
<feature type="binding site" evidence="8">
    <location>
        <position position="97"/>
    </location>
    <ligand>
        <name>Zn(2+)</name>
        <dbReference type="ChEBI" id="CHEBI:29105"/>
    </ligand>
</feature>
<keyword evidence="7 8" id="KW-0862">Zinc</keyword>
<dbReference type="RefSeq" id="WP_230743362.1">
    <property type="nucleotide sequence ID" value="NZ_PGCK01000019.1"/>
</dbReference>
<dbReference type="Pfam" id="PF04032">
    <property type="entry name" value="Rpr2"/>
    <property type="match status" value="1"/>
</dbReference>
<dbReference type="PANTHER" id="PTHR14742">
    <property type="entry name" value="RIBONUCLEASE P SUBUNIT P21"/>
    <property type="match status" value="1"/>
</dbReference>
<evidence type="ECO:0000256" key="5">
    <source>
        <dbReference type="ARBA" id="ARBA00022759"/>
    </source>
</evidence>
<dbReference type="GO" id="GO:0008270">
    <property type="term" value="F:zinc ion binding"/>
    <property type="evidence" value="ECO:0007669"/>
    <property type="project" value="UniProtKB-UniRule"/>
</dbReference>
<keyword evidence="1 8" id="KW-0963">Cytoplasm</keyword>
<evidence type="ECO:0000256" key="6">
    <source>
        <dbReference type="ARBA" id="ARBA00022801"/>
    </source>
</evidence>
<feature type="binding site" evidence="8">
    <location>
        <position position="71"/>
    </location>
    <ligand>
        <name>Zn(2+)</name>
        <dbReference type="ChEBI" id="CHEBI:29105"/>
    </ligand>
</feature>
<organism evidence="9 10">
    <name type="scientific">Methanooceanicella nereidis</name>
    <dbReference type="NCBI Taxonomy" id="2052831"/>
    <lineage>
        <taxon>Archaea</taxon>
        <taxon>Methanobacteriati</taxon>
        <taxon>Methanobacteriota</taxon>
        <taxon>Stenosarchaea group</taxon>
        <taxon>Methanomicrobia</taxon>
        <taxon>Methanocellales</taxon>
        <taxon>Methanocellaceae</taxon>
        <taxon>Methanooceanicella</taxon>
    </lineage>
</organism>
<evidence type="ECO:0000313" key="9">
    <source>
        <dbReference type="EMBL" id="MCD1296361.1"/>
    </source>
</evidence>
<protein>
    <recommendedName>
        <fullName evidence="8">Ribonuclease P protein component 4</fullName>
        <shortName evidence="8">RNase P component 4</shortName>
        <ecNumber evidence="8">3.1.26.5</ecNumber>
    </recommendedName>
    <alternativeName>
        <fullName evidence="8">Rpp21</fullName>
    </alternativeName>
</protein>
<comment type="catalytic activity">
    <reaction evidence="8">
        <text>Endonucleolytic cleavage of RNA, removing 5'-extranucleotides from tRNA precursor.</text>
        <dbReference type="EC" id="3.1.26.5"/>
    </reaction>
</comment>
<keyword evidence="6 8" id="KW-0378">Hydrolase</keyword>
<dbReference type="InterPro" id="IPR007175">
    <property type="entry name" value="Rpr2/Snm1/Rpp21"/>
</dbReference>
<keyword evidence="4 8" id="KW-0479">Metal-binding</keyword>
<dbReference type="Gene3D" id="1.20.5.420">
    <property type="entry name" value="Immunoglobulin FC, subunit C"/>
    <property type="match status" value="1"/>
</dbReference>
<dbReference type="EC" id="3.1.26.5" evidence="8"/>
<dbReference type="HAMAP" id="MF_00757">
    <property type="entry name" value="RNase_P_4"/>
    <property type="match status" value="1"/>
</dbReference>
<gene>
    <name evidence="8" type="primary">rnp4</name>
    <name evidence="9" type="ORF">CUJ83_15270</name>
</gene>
<dbReference type="EMBL" id="PGCK01000019">
    <property type="protein sequence ID" value="MCD1296361.1"/>
    <property type="molecule type" value="Genomic_DNA"/>
</dbReference>
<keyword evidence="10" id="KW-1185">Reference proteome</keyword>
<name>A0AAP2RGH1_9EURY</name>
<evidence type="ECO:0000256" key="2">
    <source>
        <dbReference type="ARBA" id="ARBA00022694"/>
    </source>
</evidence>
<dbReference type="PANTHER" id="PTHR14742:SF0">
    <property type="entry name" value="RIBONUCLEASE P PROTEIN SUBUNIT P21"/>
    <property type="match status" value="1"/>
</dbReference>
<keyword evidence="2 8" id="KW-0819">tRNA processing</keyword>
<comment type="similarity">
    <text evidence="8">Belongs to the eukaryotic/archaeal RNase P protein component 4 family.</text>
</comment>
<dbReference type="PIRSF" id="PIRSF004878">
    <property type="entry name" value="RNase_P_4"/>
    <property type="match status" value="1"/>
</dbReference>
<dbReference type="GO" id="GO:0001682">
    <property type="term" value="P:tRNA 5'-leader removal"/>
    <property type="evidence" value="ECO:0007669"/>
    <property type="project" value="UniProtKB-UniRule"/>
</dbReference>
<keyword evidence="5 8" id="KW-0255">Endonuclease</keyword>
<evidence type="ECO:0000256" key="7">
    <source>
        <dbReference type="ARBA" id="ARBA00022833"/>
    </source>
</evidence>
<evidence type="ECO:0000256" key="8">
    <source>
        <dbReference type="HAMAP-Rule" id="MF_00757"/>
    </source>
</evidence>
<accession>A0AAP2RGH1</accession>
<dbReference type="AlphaFoldDB" id="A0AAP2RGH1"/>
<dbReference type="InterPro" id="IPR016432">
    <property type="entry name" value="RNP4"/>
</dbReference>
<feature type="binding site" evidence="8">
    <location>
        <position position="68"/>
    </location>
    <ligand>
        <name>Zn(2+)</name>
        <dbReference type="ChEBI" id="CHEBI:29105"/>
    </ligand>
</feature>
<evidence type="ECO:0000256" key="1">
    <source>
        <dbReference type="ARBA" id="ARBA00022490"/>
    </source>
</evidence>
<keyword evidence="3 8" id="KW-0540">Nuclease</keyword>
<dbReference type="Proteomes" id="UP001320159">
    <property type="component" value="Unassembled WGS sequence"/>
</dbReference>
<comment type="caution">
    <text evidence="9">The sequence shown here is derived from an EMBL/GenBank/DDBJ whole genome shotgun (WGS) entry which is preliminary data.</text>
</comment>
<dbReference type="GO" id="GO:0005737">
    <property type="term" value="C:cytoplasm"/>
    <property type="evidence" value="ECO:0007669"/>
    <property type="project" value="UniProtKB-SubCell"/>
</dbReference>